<accession>A0ACB8NRB7</accession>
<keyword evidence="1" id="KW-0548">Nucleotidyltransferase</keyword>
<sequence length="1847" mass="208072">MGTLPLMLPLRSSCIVWLLVFFSLATSFKAFAKWDDPSVVYTYNRFAEIQEKCGPVLSSASELKPDDDRSTRIRKELSFVNGDWEQEPGGAPLMPFDDKETHRSPAGPDSFLKLASFWVVDVDPVRRARNTVSVSGIIKIDITERQPFSYRPGWAPKFCKDPGFSSMTILFEGVYIESEENGGERLLCLLGTSMMPTTTTNELNASHELVAADVYGDKHEDGHQPPLVQDDQIMLVLRYRKTFSLMSGNISGEMKSLHERSDLNPYPYQDSLVDEEVFWFKDDNICNTLRRLVSNGMFDIVHSWTSVGSNDDANRFGPFVLSGMSKDNSELARDPGIDENNIETARVFALFRLIHSWEDGYTSASRTGLSGLTLSAEGMWRSSEGQLCMIGCLGIVGTTSERCNSRICLYFPLTFTITQRTAVFGAITSLNDKDSRTRLWFEMVKRPDLIIEGRYKWNPELKWSYKYSKIIQAKAFQTRSKPSVLAKLFLQYPYPYDGSISSLSFLADETSLFTSAVPCAFPKAHGQRSSVTLRVLSSGPLFGRYSLQRSASYQVVEQSSDFSAEMIEASGHLSITGEHFNNISLSFEGIYDSTVGKMYLVACRDVRNIQKNFKEEVNLERGMDCQFEVKVEYPPKDTRWLKNPDIRISVCSKRSKDDPLYFEPVNLKSDPIYYSQQDADVILRKTFEEILMLTMASVCTRRQLHYINNVADPIAYISRAMIYIPAVDYISPLISTGEIFFKWKVFESNGSKYDFRRYERFRVLGYIIKVLSLYTLLLTFSLGKKVSESHTREIAQGQKQQRRLPNEKRIILITSAILVIGFLVTQVIRGMIAVETMSLPDEFVHERSRILEWLKEIDGYLLLVPHLFLLPQVVANTFWRNRGKPLRKLYYIGLTSFRVVLHVYDYIRDPVPDCSFGVYLHYPYSNLDLYSKLEKQIREAVDLLTEMKCRNFQIGPEIYGELLQGCVYKRDMYTGQQIHARILKNGDFFARNEYVETKLVVFYAKCDALDVASRLFCRLRVKNVFSWAAIIGLNCRVGLSEKALIGFVEMQEDGVSPDNFVLPNVLKACGALGWVGFGRAVHGYVLKVGFDGCVFVASSLIDMYGKCGDLEEARKVFDGMIARNVVAWNSMIVGYVQNGLNEEAIRVFYEMTLEGVEPTRVSVTSILSASANLDALDEGKQAHAVAVINGMELDNVLGSSIINFYSKVGLLEDAEVVFSRMVERDIVTWNLLIASYVQSGQVEKALNSCRLMRSEYLRFDCVTLASILAAAADTRNIKLGKEGHCYCIRNNFQSDVVVASSIVDMYAKCERIDNAKQVFNSIILRDVVLWNTLLAAYADLGRSGEASRLFYQMQLEGISPNIISWNSVILGFLRNGQMNEAKDMFLQMQSLGVQPNLITWTTLISGLTQNSCGNEAILFFQEMLETGIKPSTTTITCALSACTDVASLRNGRAIHGYLIRHDLCLPTPIVTSLVDMYAKCGNIHQAKRVFDISPSKELPVYNAMISGYAMHGLAVEALALFKNLQQKGIDPDSITFTNILNACSHAGLVNEGLELFVGMFSDHQVKPSMEHFGCVVNLLSRCGNLDEALRVILTMPCDPDAHIIGSLLSTCVKSNETELAEYISEHLLQLEPDNPGNYVALSNAYAASGRWNEVSQVRDIMKEKGLRKNPGCSWIQIGEELHVFVVCDRSHPKTEEIYATLALLGMHDKQPPMEVGWHVEKAFAQRPQLCGALFCCRSKEKKDSDKTEMDENASQSKAEKSPSFSFLVPVSAFGAPKHEDAISPVRHVRPLTVRATTWQNYHARKALNLLRPKDNDEWANFYLELSGSSLPGILFAWTVFPTRLYSA</sequence>
<name>A0ACB8NRB7_CITSI</name>
<reference evidence="2" key="1">
    <citation type="journal article" date="2023" name="Hortic. Res.">
        <title>A chromosome-level phased genome enabling allele-level studies in sweet orange: a case study on citrus Huanglongbing tolerance.</title>
        <authorList>
            <person name="Wu B."/>
            <person name="Yu Q."/>
            <person name="Deng Z."/>
            <person name="Duan Y."/>
            <person name="Luo F."/>
            <person name="Gmitter F. Jr."/>
        </authorList>
    </citation>
    <scope>NUCLEOTIDE SEQUENCE [LARGE SCALE GENOMIC DNA]</scope>
    <source>
        <strain evidence="2">cv. Valencia</strain>
    </source>
</reference>
<keyword evidence="1" id="KW-0808">Transferase</keyword>
<evidence type="ECO:0000313" key="1">
    <source>
        <dbReference type="EMBL" id="KAH9800397.1"/>
    </source>
</evidence>
<dbReference type="Proteomes" id="UP000829398">
    <property type="component" value="Chromosome 1"/>
</dbReference>
<comment type="caution">
    <text evidence="1">The sequence shown here is derived from an EMBL/GenBank/DDBJ whole genome shotgun (WGS) entry which is preliminary data.</text>
</comment>
<gene>
    <name evidence="1" type="ORF">KPL71_000656</name>
</gene>
<protein>
    <submittedName>
        <fullName evidence="1">PII uridylyltransferase</fullName>
    </submittedName>
</protein>
<keyword evidence="2" id="KW-1185">Reference proteome</keyword>
<evidence type="ECO:0000313" key="2">
    <source>
        <dbReference type="Proteomes" id="UP000829398"/>
    </source>
</evidence>
<proteinExistence type="predicted"/>
<organism evidence="1 2">
    <name type="scientific">Citrus sinensis</name>
    <name type="common">Sweet orange</name>
    <name type="synonym">Citrus aurantium var. sinensis</name>
    <dbReference type="NCBI Taxonomy" id="2711"/>
    <lineage>
        <taxon>Eukaryota</taxon>
        <taxon>Viridiplantae</taxon>
        <taxon>Streptophyta</taxon>
        <taxon>Embryophyta</taxon>
        <taxon>Tracheophyta</taxon>
        <taxon>Spermatophyta</taxon>
        <taxon>Magnoliopsida</taxon>
        <taxon>eudicotyledons</taxon>
        <taxon>Gunneridae</taxon>
        <taxon>Pentapetalae</taxon>
        <taxon>rosids</taxon>
        <taxon>malvids</taxon>
        <taxon>Sapindales</taxon>
        <taxon>Rutaceae</taxon>
        <taxon>Aurantioideae</taxon>
        <taxon>Citrus</taxon>
    </lineage>
</organism>
<dbReference type="EMBL" id="CM039170">
    <property type="protein sequence ID" value="KAH9800397.1"/>
    <property type="molecule type" value="Genomic_DNA"/>
</dbReference>